<dbReference type="EMBL" id="DUTP01000002">
    <property type="protein sequence ID" value="HHX99239.1"/>
    <property type="molecule type" value="Genomic_DNA"/>
</dbReference>
<organism evidence="1 2">
    <name type="scientific">Candidatus Dojkabacteria bacterium</name>
    <dbReference type="NCBI Taxonomy" id="2099670"/>
    <lineage>
        <taxon>Bacteria</taxon>
        <taxon>Candidatus Dojkabacteria</taxon>
    </lineage>
</organism>
<protein>
    <submittedName>
        <fullName evidence="1">Uncharacterized protein</fullName>
    </submittedName>
</protein>
<gene>
    <name evidence="1" type="ORF">GX533_00955</name>
</gene>
<sequence>MEQETYISNSEWEEKDNMVNLVVEKYKDGLSSYRIEINPEFVQECYTHDRAWDEEYKKFVAHDYPYTMSPQTTRLIASVSTELKEKMMEAGFHLESWMKFSESEPYVMGVLRRVMVTDTIEPIIGYTDEMAVHLADLKAESPDKLLHIRSFFSGASVADKSLIARLYQMGVSANLLATDLSADSIAVGALNFEVWNQMLPEQDRYEIHIVNGDAPEELLEKDKTIILQIGDAITASKKDSFNSTKFDALIVDNGFQYIDKSATEEIISNVLQNKGERGLYIGTLGLDSEIRVNISPVTHLKEILKASVGKDLSGEYSKRYFPHIPYNYLHRYRFSVDENNQILIDKVSSDGSARMYTWLAHLLKTDRKMFSEVLKAIKSATDLSKINMEVETTPFDYHQAMLDAVDKNNMVAEVLESPLNYEDFGFTKVSKDIYSGPEGEVDGATMLRMCKHQDPLVLRRSRVLVK</sequence>
<dbReference type="AlphaFoldDB" id="A0A832Q7L5"/>
<evidence type="ECO:0000313" key="1">
    <source>
        <dbReference type="EMBL" id="HHX99239.1"/>
    </source>
</evidence>
<name>A0A832Q7L5_9BACT</name>
<proteinExistence type="predicted"/>
<comment type="caution">
    <text evidence="1">The sequence shown here is derived from an EMBL/GenBank/DDBJ whole genome shotgun (WGS) entry which is preliminary data.</text>
</comment>
<reference evidence="1 2" key="1">
    <citation type="journal article" date="2020" name="Biotechnol. Biofuels">
        <title>New insights from the biogas microbiome by comprehensive genome-resolved metagenomics of nearly 1600 species originating from multiple anaerobic digesters.</title>
        <authorList>
            <person name="Campanaro S."/>
            <person name="Treu L."/>
            <person name="Rodriguez-R L.M."/>
            <person name="Kovalovszki A."/>
            <person name="Ziels R.M."/>
            <person name="Maus I."/>
            <person name="Zhu X."/>
            <person name="Kougias P.G."/>
            <person name="Basile A."/>
            <person name="Luo G."/>
            <person name="Schluter A."/>
            <person name="Konstantinidis K.T."/>
            <person name="Angelidaki I."/>
        </authorList>
    </citation>
    <scope>NUCLEOTIDE SEQUENCE [LARGE SCALE GENOMIC DNA]</scope>
    <source>
        <strain evidence="1">AS05jafATM_89</strain>
    </source>
</reference>
<evidence type="ECO:0000313" key="2">
    <source>
        <dbReference type="Proteomes" id="UP000576550"/>
    </source>
</evidence>
<dbReference type="Proteomes" id="UP000576550">
    <property type="component" value="Unassembled WGS sequence"/>
</dbReference>
<accession>A0A832Q7L5</accession>